<accession>A0A8H3WMD7</accession>
<reference evidence="2 3" key="1">
    <citation type="submission" date="2019-12" db="EMBL/GenBank/DDBJ databases">
        <title>A genome sequence resource for the geographically widespread anthracnose pathogen Colletotrichum asianum.</title>
        <authorList>
            <person name="Meng Y."/>
        </authorList>
    </citation>
    <scope>NUCLEOTIDE SEQUENCE [LARGE SCALE GENOMIC DNA]</scope>
    <source>
        <strain evidence="2 3">ICMP 18580</strain>
    </source>
</reference>
<protein>
    <recommendedName>
        <fullName evidence="4">Secreted protein</fullName>
    </recommendedName>
</protein>
<keyword evidence="3" id="KW-1185">Reference proteome</keyword>
<dbReference type="EMBL" id="WOWK01000009">
    <property type="protein sequence ID" value="KAF0329999.1"/>
    <property type="molecule type" value="Genomic_DNA"/>
</dbReference>
<organism evidence="2 3">
    <name type="scientific">Colletotrichum asianum</name>
    <dbReference type="NCBI Taxonomy" id="702518"/>
    <lineage>
        <taxon>Eukaryota</taxon>
        <taxon>Fungi</taxon>
        <taxon>Dikarya</taxon>
        <taxon>Ascomycota</taxon>
        <taxon>Pezizomycotina</taxon>
        <taxon>Sordariomycetes</taxon>
        <taxon>Hypocreomycetidae</taxon>
        <taxon>Glomerellales</taxon>
        <taxon>Glomerellaceae</taxon>
        <taxon>Colletotrichum</taxon>
        <taxon>Colletotrichum gloeosporioides species complex</taxon>
    </lineage>
</organism>
<sequence length="211" mass="23256">MKSFLIIHLISFIFWSTNVQAAAINPGHGLAAFNVDSRDLHYPVRPPPWPSSQLSEAPLDSAKVEQSTSDLEARQANHLTGPEYSVAYNYKEQGAMSTEIDPAPDNSAGTLVDEVTRSLLQDEKRAEDLLERKWLPPSRNPRSICNGRVCVPNRPTDKPRAIAVSDGEVSVHNNAEHSIEPSDIHASCDSDKARRTVPNGWIVTLRKGKSP</sequence>
<name>A0A8H3WMD7_9PEZI</name>
<dbReference type="Proteomes" id="UP000434172">
    <property type="component" value="Unassembled WGS sequence"/>
</dbReference>
<feature type="signal peptide" evidence="1">
    <location>
        <begin position="1"/>
        <end position="21"/>
    </location>
</feature>
<evidence type="ECO:0000313" key="2">
    <source>
        <dbReference type="EMBL" id="KAF0329999.1"/>
    </source>
</evidence>
<dbReference type="AlphaFoldDB" id="A0A8H3WMD7"/>
<feature type="chain" id="PRO_5034392862" description="Secreted protein" evidence="1">
    <location>
        <begin position="22"/>
        <end position="211"/>
    </location>
</feature>
<evidence type="ECO:0008006" key="4">
    <source>
        <dbReference type="Google" id="ProtNLM"/>
    </source>
</evidence>
<gene>
    <name evidence="2" type="ORF">GQ607_002766</name>
</gene>
<evidence type="ECO:0000313" key="3">
    <source>
        <dbReference type="Proteomes" id="UP000434172"/>
    </source>
</evidence>
<evidence type="ECO:0000256" key="1">
    <source>
        <dbReference type="SAM" id="SignalP"/>
    </source>
</evidence>
<keyword evidence="1" id="KW-0732">Signal</keyword>
<proteinExistence type="predicted"/>
<comment type="caution">
    <text evidence="2">The sequence shown here is derived from an EMBL/GenBank/DDBJ whole genome shotgun (WGS) entry which is preliminary data.</text>
</comment>